<dbReference type="EMBL" id="AKAU01000015">
    <property type="protein sequence ID" value="EIN02727.1"/>
    <property type="molecule type" value="Genomic_DNA"/>
</dbReference>
<comment type="caution">
    <text evidence="1">The sequence shown here is derived from an EMBL/GenBank/DDBJ whole genome shotgun (WGS) entry which is preliminary data.</text>
</comment>
<reference evidence="1 2" key="1">
    <citation type="journal article" date="2012" name="J. Bacteriol.">
        <title>Draft Genome Sequence of the Soil Bacterium Burkholderia terrae Strain BS001, Which Interacts with Fungal Surface Structures.</title>
        <authorList>
            <person name="Nazir R."/>
            <person name="Hansen M.A."/>
            <person name="Sorensen S."/>
            <person name="van Elsas J.D."/>
        </authorList>
    </citation>
    <scope>NUCLEOTIDE SEQUENCE [LARGE SCALE GENOMIC DNA]</scope>
    <source>
        <strain evidence="1 2">BS001</strain>
    </source>
</reference>
<proteinExistence type="predicted"/>
<keyword evidence="2" id="KW-1185">Reference proteome</keyword>
<evidence type="ECO:0008006" key="3">
    <source>
        <dbReference type="Google" id="ProtNLM"/>
    </source>
</evidence>
<evidence type="ECO:0000313" key="1">
    <source>
        <dbReference type="EMBL" id="EIN02727.1"/>
    </source>
</evidence>
<evidence type="ECO:0000313" key="2">
    <source>
        <dbReference type="Proteomes" id="UP000004980"/>
    </source>
</evidence>
<accession>A0ABN0FV59</accession>
<protein>
    <recommendedName>
        <fullName evidence="3">Transcriptional regulator</fullName>
    </recommendedName>
</protein>
<name>A0ABN0FV59_9BURK</name>
<dbReference type="Proteomes" id="UP000004980">
    <property type="component" value="Unassembled WGS sequence"/>
</dbReference>
<sequence length="71" mass="7748">MNEPAERASDAPALHRELPMMLPCDPRDQWYVIECDTCERAAVHRHVDQAAGGVHPDAVERDGKVRGAGAA</sequence>
<organism evidence="1 2">
    <name type="scientific">Paraburkholderia hospita</name>
    <dbReference type="NCBI Taxonomy" id="169430"/>
    <lineage>
        <taxon>Bacteria</taxon>
        <taxon>Pseudomonadati</taxon>
        <taxon>Pseudomonadota</taxon>
        <taxon>Betaproteobacteria</taxon>
        <taxon>Burkholderiales</taxon>
        <taxon>Burkholderiaceae</taxon>
        <taxon>Paraburkholderia</taxon>
    </lineage>
</organism>
<gene>
    <name evidence="1" type="ORF">WQE_02497</name>
</gene>